<keyword evidence="5" id="KW-0804">Transcription</keyword>
<dbReference type="PANTHER" id="PTHR10641:SF592">
    <property type="entry name" value="P-TYPE R2R3 MYB PROTEIN"/>
    <property type="match status" value="1"/>
</dbReference>
<dbReference type="Pfam" id="PF00249">
    <property type="entry name" value="Myb_DNA-binding"/>
    <property type="match status" value="2"/>
</dbReference>
<keyword evidence="6" id="KW-0539">Nucleus</keyword>
<dbReference type="InterPro" id="IPR017930">
    <property type="entry name" value="Myb_dom"/>
</dbReference>
<dbReference type="AlphaFoldDB" id="A0A835ELG8"/>
<keyword evidence="4" id="KW-0238">DNA-binding</keyword>
<feature type="domain" description="Myb-like" evidence="8">
    <location>
        <begin position="62"/>
        <end position="112"/>
    </location>
</feature>
<keyword evidence="3" id="KW-0805">Transcription regulation</keyword>
<dbReference type="GO" id="GO:0005634">
    <property type="term" value="C:nucleus"/>
    <property type="evidence" value="ECO:0007669"/>
    <property type="project" value="UniProtKB-SubCell"/>
</dbReference>
<evidence type="ECO:0000256" key="4">
    <source>
        <dbReference type="ARBA" id="ARBA00023125"/>
    </source>
</evidence>
<dbReference type="Gramene" id="Dexi7B01G0014540.1">
    <property type="protein sequence ID" value="Dexi7B01G0014540.1:cds"/>
    <property type="gene ID" value="Dexi7B01G0014540"/>
</dbReference>
<dbReference type="EMBL" id="JACEFO010001783">
    <property type="protein sequence ID" value="KAF8702820.1"/>
    <property type="molecule type" value="Genomic_DNA"/>
</dbReference>
<dbReference type="GO" id="GO:0000976">
    <property type="term" value="F:transcription cis-regulatory region binding"/>
    <property type="evidence" value="ECO:0007669"/>
    <property type="project" value="UniProtKB-ARBA"/>
</dbReference>
<evidence type="ECO:0000256" key="1">
    <source>
        <dbReference type="ARBA" id="ARBA00004123"/>
    </source>
</evidence>
<dbReference type="GO" id="GO:0003700">
    <property type="term" value="F:DNA-binding transcription factor activity"/>
    <property type="evidence" value="ECO:0007669"/>
    <property type="project" value="UniProtKB-ARBA"/>
</dbReference>
<feature type="region of interest" description="Disordered" evidence="7">
    <location>
        <begin position="232"/>
        <end position="260"/>
    </location>
</feature>
<organism evidence="10 11">
    <name type="scientific">Digitaria exilis</name>
    <dbReference type="NCBI Taxonomy" id="1010633"/>
    <lineage>
        <taxon>Eukaryota</taxon>
        <taxon>Viridiplantae</taxon>
        <taxon>Streptophyta</taxon>
        <taxon>Embryophyta</taxon>
        <taxon>Tracheophyta</taxon>
        <taxon>Spermatophyta</taxon>
        <taxon>Magnoliopsida</taxon>
        <taxon>Liliopsida</taxon>
        <taxon>Poales</taxon>
        <taxon>Poaceae</taxon>
        <taxon>PACMAD clade</taxon>
        <taxon>Panicoideae</taxon>
        <taxon>Panicodae</taxon>
        <taxon>Paniceae</taxon>
        <taxon>Anthephorinae</taxon>
        <taxon>Digitaria</taxon>
    </lineage>
</organism>
<evidence type="ECO:0000256" key="5">
    <source>
        <dbReference type="ARBA" id="ARBA00023163"/>
    </source>
</evidence>
<dbReference type="CDD" id="cd00167">
    <property type="entry name" value="SANT"/>
    <property type="match status" value="2"/>
</dbReference>
<evidence type="ECO:0000313" key="10">
    <source>
        <dbReference type="EMBL" id="KAF8702820.1"/>
    </source>
</evidence>
<evidence type="ECO:0000313" key="11">
    <source>
        <dbReference type="Proteomes" id="UP000636709"/>
    </source>
</evidence>
<comment type="subcellular location">
    <subcellularLocation>
        <location evidence="1">Nucleus</location>
    </subcellularLocation>
</comment>
<evidence type="ECO:0000256" key="3">
    <source>
        <dbReference type="ARBA" id="ARBA00023015"/>
    </source>
</evidence>
<evidence type="ECO:0000259" key="9">
    <source>
        <dbReference type="PROSITE" id="PS51294"/>
    </source>
</evidence>
<proteinExistence type="predicted"/>
<dbReference type="PANTHER" id="PTHR10641">
    <property type="entry name" value="MYB FAMILY TRANSCRIPTION FACTOR"/>
    <property type="match status" value="1"/>
</dbReference>
<dbReference type="PROSITE" id="PS50090">
    <property type="entry name" value="MYB_LIKE"/>
    <property type="match status" value="2"/>
</dbReference>
<protein>
    <submittedName>
        <fullName evidence="10">Uncharacterized protein</fullName>
    </submittedName>
</protein>
<comment type="caution">
    <text evidence="10">The sequence shown here is derived from an EMBL/GenBank/DDBJ whole genome shotgun (WGS) entry which is preliminary data.</text>
</comment>
<dbReference type="InterPro" id="IPR001005">
    <property type="entry name" value="SANT/Myb"/>
</dbReference>
<gene>
    <name evidence="10" type="ORF">HU200_032653</name>
</gene>
<evidence type="ECO:0000256" key="7">
    <source>
        <dbReference type="SAM" id="MobiDB-lite"/>
    </source>
</evidence>
<dbReference type="Gene3D" id="1.10.10.60">
    <property type="entry name" value="Homeodomain-like"/>
    <property type="match status" value="2"/>
</dbReference>
<dbReference type="GO" id="GO:1901141">
    <property type="term" value="P:regulation of lignin biosynthetic process"/>
    <property type="evidence" value="ECO:0007669"/>
    <property type="project" value="UniProtKB-ARBA"/>
</dbReference>
<keyword evidence="11" id="KW-1185">Reference proteome</keyword>
<evidence type="ECO:0000259" key="8">
    <source>
        <dbReference type="PROSITE" id="PS50090"/>
    </source>
</evidence>
<feature type="domain" description="HTH myb-type" evidence="9">
    <location>
        <begin position="62"/>
        <end position="116"/>
    </location>
</feature>
<feature type="domain" description="Myb-like" evidence="8">
    <location>
        <begin position="9"/>
        <end position="61"/>
    </location>
</feature>
<dbReference type="OrthoDB" id="2143914at2759"/>
<dbReference type="InterPro" id="IPR015495">
    <property type="entry name" value="Myb_TF_plants"/>
</dbReference>
<keyword evidence="2" id="KW-0677">Repeat</keyword>
<dbReference type="FunFam" id="1.10.10.60:FF:000001">
    <property type="entry name" value="MYB-related transcription factor"/>
    <property type="match status" value="1"/>
</dbReference>
<feature type="compositionally biased region" description="Low complexity" evidence="7">
    <location>
        <begin position="232"/>
        <end position="247"/>
    </location>
</feature>
<name>A0A835ELG8_9POAL</name>
<dbReference type="SMART" id="SM00717">
    <property type="entry name" value="SANT"/>
    <property type="match status" value="2"/>
</dbReference>
<dbReference type="InterPro" id="IPR009057">
    <property type="entry name" value="Homeodomain-like_sf"/>
</dbReference>
<dbReference type="Proteomes" id="UP000636709">
    <property type="component" value="Unassembled WGS sequence"/>
</dbReference>
<feature type="domain" description="HTH myb-type" evidence="9">
    <location>
        <begin position="9"/>
        <end position="61"/>
    </location>
</feature>
<evidence type="ECO:0000256" key="2">
    <source>
        <dbReference type="ARBA" id="ARBA00022737"/>
    </source>
</evidence>
<dbReference type="SUPFAM" id="SSF46689">
    <property type="entry name" value="Homeodomain-like"/>
    <property type="match status" value="1"/>
</dbReference>
<accession>A0A835ELG8</accession>
<evidence type="ECO:0000256" key="6">
    <source>
        <dbReference type="ARBA" id="ARBA00023242"/>
    </source>
</evidence>
<dbReference type="PROSITE" id="PS51294">
    <property type="entry name" value="HTH_MYB"/>
    <property type="match status" value="2"/>
</dbReference>
<sequence>MGRTPCCDSKGIKKGPWAPEEDKLLVDYVQANGPGNWRMLPKLAGLNRCGKSCRLRWTNYLRPDIKRGPFTAEEHNSILQLHAIVGNKWSMIAAQMPGRTDNEIKNYWNTHMKKQLRQDSLAGDAAAASQQLTAMAAAASLPFPAARHMAQWETARLEAEARLSLLSSSPATTTTVTSATASSSSCAAAAADLAAAAGPDIFLRLWNSEVGDSFRGSSAQGVVAEAAHGRPATASPAAAVMPPAMAGGDDDSAASTNEGTEAADDYQAFLEMAVEEFALLHGRLGGAFSAFPPVADVLAEASCLFSPFE</sequence>
<reference evidence="10" key="1">
    <citation type="submission" date="2020-07" db="EMBL/GenBank/DDBJ databases">
        <title>Genome sequence and genetic diversity analysis of an under-domesticated orphan crop, white fonio (Digitaria exilis).</title>
        <authorList>
            <person name="Bennetzen J.L."/>
            <person name="Chen S."/>
            <person name="Ma X."/>
            <person name="Wang X."/>
            <person name="Yssel A.E.J."/>
            <person name="Chaluvadi S.R."/>
            <person name="Johnson M."/>
            <person name="Gangashetty P."/>
            <person name="Hamidou F."/>
            <person name="Sanogo M.D."/>
            <person name="Zwaenepoel A."/>
            <person name="Wallace J."/>
            <person name="Van De Peer Y."/>
            <person name="Van Deynze A."/>
        </authorList>
    </citation>
    <scope>NUCLEOTIDE SEQUENCE</scope>
    <source>
        <tissue evidence="10">Leaves</tissue>
    </source>
</reference>